<dbReference type="PROSITE" id="PS51819">
    <property type="entry name" value="VOC"/>
    <property type="match status" value="1"/>
</dbReference>
<dbReference type="RefSeq" id="WP_114033333.1">
    <property type="nucleotide sequence ID" value="NZ_QOIL01000029.1"/>
</dbReference>
<keyword evidence="3" id="KW-1185">Reference proteome</keyword>
<reference evidence="2 3" key="1">
    <citation type="submission" date="2018-06" db="EMBL/GenBank/DDBJ databases">
        <title>Sphaerisporangium craniellae sp. nov., isolated from a marine sponge in the South China Sea.</title>
        <authorList>
            <person name="Li L."/>
        </authorList>
    </citation>
    <scope>NUCLEOTIDE SEQUENCE [LARGE SCALE GENOMIC DNA]</scope>
    <source>
        <strain evidence="2 3">CCTCC AA 208026</strain>
    </source>
</reference>
<dbReference type="PANTHER" id="PTHR35908:SF1">
    <property type="entry name" value="CONSERVED PROTEIN"/>
    <property type="match status" value="1"/>
</dbReference>
<dbReference type="CDD" id="cd06587">
    <property type="entry name" value="VOC"/>
    <property type="match status" value="1"/>
</dbReference>
<dbReference type="Gene3D" id="3.10.180.10">
    <property type="entry name" value="2,3-Dihydroxybiphenyl 1,2-Dioxygenase, domain 1"/>
    <property type="match status" value="1"/>
</dbReference>
<dbReference type="SUPFAM" id="SSF54593">
    <property type="entry name" value="Glyoxalase/Bleomycin resistance protein/Dihydroxybiphenyl dioxygenase"/>
    <property type="match status" value="1"/>
</dbReference>
<dbReference type="InterPro" id="IPR029068">
    <property type="entry name" value="Glyas_Bleomycin-R_OHBP_Dase"/>
</dbReference>
<dbReference type="PANTHER" id="PTHR35908">
    <property type="entry name" value="HYPOTHETICAL FUSION PROTEIN"/>
    <property type="match status" value="1"/>
</dbReference>
<dbReference type="Pfam" id="PF18029">
    <property type="entry name" value="Glyoxalase_6"/>
    <property type="match status" value="1"/>
</dbReference>
<evidence type="ECO:0000313" key="3">
    <source>
        <dbReference type="Proteomes" id="UP000253094"/>
    </source>
</evidence>
<gene>
    <name evidence="2" type="ORF">DQ384_35845</name>
</gene>
<dbReference type="EMBL" id="QOIL01000029">
    <property type="protein sequence ID" value="RCG21856.1"/>
    <property type="molecule type" value="Genomic_DNA"/>
</dbReference>
<feature type="domain" description="VOC" evidence="1">
    <location>
        <begin position="3"/>
        <end position="119"/>
    </location>
</feature>
<proteinExistence type="predicted"/>
<protein>
    <submittedName>
        <fullName evidence="2">VOC family protein</fullName>
    </submittedName>
</protein>
<accession>A0A367EUQ4</accession>
<name>A0A367EUQ4_9ACTN</name>
<organism evidence="2 3">
    <name type="scientific">Sphaerisporangium album</name>
    <dbReference type="NCBI Taxonomy" id="509200"/>
    <lineage>
        <taxon>Bacteria</taxon>
        <taxon>Bacillati</taxon>
        <taxon>Actinomycetota</taxon>
        <taxon>Actinomycetes</taxon>
        <taxon>Streptosporangiales</taxon>
        <taxon>Streptosporangiaceae</taxon>
        <taxon>Sphaerisporangium</taxon>
    </lineage>
</organism>
<evidence type="ECO:0000259" key="1">
    <source>
        <dbReference type="PROSITE" id="PS51819"/>
    </source>
</evidence>
<dbReference type="InterPro" id="IPR041581">
    <property type="entry name" value="Glyoxalase_6"/>
</dbReference>
<evidence type="ECO:0000313" key="2">
    <source>
        <dbReference type="EMBL" id="RCG21856.1"/>
    </source>
</evidence>
<sequence length="127" mass="14489">MIGIHTVTVDSDEPYELAQWWHEVLGWPFDDETDKDDDEIMLVGPNEPHLLFIRVPEGKSVKNRLHIDLRPHGDGTRDEEVRRLIGLGATVYEDHRYSDGTGWVTMLDPEGNEFCVCRGEAERDATG</sequence>
<dbReference type="OrthoDB" id="5524593at2"/>
<dbReference type="AlphaFoldDB" id="A0A367EUQ4"/>
<dbReference type="Proteomes" id="UP000253094">
    <property type="component" value="Unassembled WGS sequence"/>
</dbReference>
<comment type="caution">
    <text evidence="2">The sequence shown here is derived from an EMBL/GenBank/DDBJ whole genome shotgun (WGS) entry which is preliminary data.</text>
</comment>
<dbReference type="InterPro" id="IPR037523">
    <property type="entry name" value="VOC_core"/>
</dbReference>